<dbReference type="Pfam" id="PF24883">
    <property type="entry name" value="NPHP3_N"/>
    <property type="match status" value="1"/>
</dbReference>
<dbReference type="InterPro" id="IPR015943">
    <property type="entry name" value="WD40/YVTN_repeat-like_dom_sf"/>
</dbReference>
<accession>A0ABR0S7M9</accession>
<dbReference type="PANTHER" id="PTHR19848:SF8">
    <property type="entry name" value="F-BOX AND WD REPEAT DOMAIN CONTAINING 7"/>
    <property type="match status" value="1"/>
</dbReference>
<dbReference type="InterPro" id="IPR011047">
    <property type="entry name" value="Quinoprotein_ADH-like_sf"/>
</dbReference>
<keyword evidence="6" id="KW-1185">Reference proteome</keyword>
<reference evidence="5 6" key="1">
    <citation type="submission" date="2024-01" db="EMBL/GenBank/DDBJ databases">
        <title>Complete genome of Cladobotryum mycophilum ATHUM6906.</title>
        <authorList>
            <person name="Christinaki A.C."/>
            <person name="Myridakis A.I."/>
            <person name="Kouvelis V.N."/>
        </authorList>
    </citation>
    <scope>NUCLEOTIDE SEQUENCE [LARGE SCALE GENOMIC DNA]</scope>
    <source>
        <strain evidence="5 6">ATHUM6906</strain>
    </source>
</reference>
<organism evidence="5 6">
    <name type="scientific">Cladobotryum mycophilum</name>
    <dbReference type="NCBI Taxonomy" id="491253"/>
    <lineage>
        <taxon>Eukaryota</taxon>
        <taxon>Fungi</taxon>
        <taxon>Dikarya</taxon>
        <taxon>Ascomycota</taxon>
        <taxon>Pezizomycotina</taxon>
        <taxon>Sordariomycetes</taxon>
        <taxon>Hypocreomycetidae</taxon>
        <taxon>Hypocreales</taxon>
        <taxon>Hypocreaceae</taxon>
        <taxon>Cladobotryum</taxon>
    </lineage>
</organism>
<dbReference type="CDD" id="cd00200">
    <property type="entry name" value="WD40"/>
    <property type="match status" value="2"/>
</dbReference>
<dbReference type="SMART" id="SM00320">
    <property type="entry name" value="WD40"/>
    <property type="match status" value="11"/>
</dbReference>
<dbReference type="SUPFAM" id="SSF82171">
    <property type="entry name" value="DPP6 N-terminal domain-like"/>
    <property type="match status" value="1"/>
</dbReference>
<dbReference type="Pfam" id="PF00400">
    <property type="entry name" value="WD40"/>
    <property type="match status" value="5"/>
</dbReference>
<dbReference type="SUPFAM" id="SSF50998">
    <property type="entry name" value="Quinoprotein alcohol dehydrogenase-like"/>
    <property type="match status" value="1"/>
</dbReference>
<keyword evidence="1 3" id="KW-0853">WD repeat</keyword>
<dbReference type="PRINTS" id="PR00320">
    <property type="entry name" value="GPROTEINBRPT"/>
</dbReference>
<dbReference type="InterPro" id="IPR027417">
    <property type="entry name" value="P-loop_NTPase"/>
</dbReference>
<evidence type="ECO:0000256" key="1">
    <source>
        <dbReference type="ARBA" id="ARBA00022574"/>
    </source>
</evidence>
<dbReference type="Gene3D" id="2.130.10.10">
    <property type="entry name" value="YVTN repeat-like/Quinoprotein amine dehydrogenase"/>
    <property type="match status" value="5"/>
</dbReference>
<evidence type="ECO:0000256" key="2">
    <source>
        <dbReference type="ARBA" id="ARBA00022737"/>
    </source>
</evidence>
<dbReference type="PROSITE" id="PS50837">
    <property type="entry name" value="NACHT"/>
    <property type="match status" value="1"/>
</dbReference>
<proteinExistence type="predicted"/>
<feature type="repeat" description="WD" evidence="3">
    <location>
        <begin position="1191"/>
        <end position="1225"/>
    </location>
</feature>
<dbReference type="PANTHER" id="PTHR19848">
    <property type="entry name" value="WD40 REPEAT PROTEIN"/>
    <property type="match status" value="1"/>
</dbReference>
<gene>
    <name evidence="5" type="ORF">PT974_12313</name>
</gene>
<keyword evidence="2" id="KW-0677">Repeat</keyword>
<feature type="domain" description="NACHT" evidence="4">
    <location>
        <begin position="190"/>
        <end position="340"/>
    </location>
</feature>
<sequence length="1461" mass="161620">MADVLGLVSNIGQIVDLFVKVGVMCSIYCMDAKNAPSDVRRILKEADKFTATLKNLERMLAGPNASKLEGSVGLRRTIDECRQLLLGLVAKLDMGARHARAVWPFKKKDVQDIVMTLERQKTTILMDLSIEQTVVLLDIHQETVLSKLRVAEAATYDSSLDGDESLCLPGTRVDIMQQIQQWCNDPASGSIFWLNGMAGTGKSTISRTVARSFAEKNTLGASFFFKRGEGDRGRVSYVFTTIVAQLVRGLPSIAPFVRDAIDGYPAIHEKSISDQFERLILDPLKKASASIQWQGPTLVVVIDALDECDREDSMRTMIRVLSQARDLSNPRLKFFLTSRPELPIRLGFEEISGQYDGLLLAQIPKLVIQHDIGAYMRHQLDAIRKDYNMSVMSTRRLSADWPGEENFEKLVAMAIPLFIVAATICRLLKDRRLGGPQNQLNGILEYQKARLSSLDATYLPVLDRLLVGLSHADRKEIIARFRYNVGSIVLLASPLSIAALARLLQVPTDVIEDQLDLLHSVLSVPFDVSTPVRLLHLSFRDFLLDPEKESNPSKYPFWVNEQATHEILLSQCLKLLSSGETLKENVCSLRLPGTPRVDVDQRVIDACLPPEVQYACLYWVHHLSSTGHTIQDNDIVHRFLNSHLLHWLEALSFLGKSGESHTILGQLVYLVKPENSPMVSSFLQDAHRFILANITILDKAPLQIYVSALVFAPQQSIIRKTFQKSIPAWIVTVPIVSLDFDPCITTFEAKSKNLTLEGLSFDGKRIASVSLKNDFKIWDAETTACLLTYQFPLRSCVGFCPDGQCFTVLSSDGALSIHDAETGNVLKGPNNLVDRFASARFSVDGRCLILILQDHTFKIWDRKTGTAIETYQVCCSDEDLIKPSPDGSMVAVIAKEGFIRVWDTKTSRLIAEFNNLQSPIGSILFSPDGSRLISYCPRAIAQLCDLFSGTHFTMPSCHGYEGFSPDGSLFITIMQDDSRMELWDAEKSSCRRILEGHTASVVAATFSPDGNRIASASADQTIRLWNTNTGSCFGILYGHSDSVTSVVFKTDSKTLVSASRDGTIKVWDTSLSTHAPRIEKHSEGVISLSFSPNGKNVVSASSDMTFRINIVIPFYTVSAPFNHIMSTRDSLGWPRSVFFSPNGSTVASICQIGDAPIYRTHHSDPPNLYLKVHDVVTGCNILSQKSFCSDIWAMAYSPDSASIAVGCDDGPITVWNVNTGHLITTYEMAGVRSIHYSPDGTLLVALSHYRSFQVWDISCGSCITMDIDDRLVASTLSHDNTKLALVANTAVTIWDINNRHCVATYKTNGLLVNGIRFSPDGSHIVVAYSSGKTNLRVLNATTGQYIAGFEVGRLINDMTFDPDGSRLYTNVGTFIIDFRSLRGRTALATTPSLDPAQLSISRQGIGISEDESWVLWNSHRVLWLPPAYRASASDVFGSRIGIGSRVGNVIWMGFEPAKIQF</sequence>
<feature type="repeat" description="WD" evidence="3">
    <location>
        <begin position="1078"/>
        <end position="1108"/>
    </location>
</feature>
<dbReference type="InterPro" id="IPR007111">
    <property type="entry name" value="NACHT_NTPase"/>
</dbReference>
<dbReference type="PROSITE" id="PS50082">
    <property type="entry name" value="WD_REPEATS_2"/>
    <property type="match status" value="6"/>
</dbReference>
<feature type="repeat" description="WD" evidence="3">
    <location>
        <begin position="994"/>
        <end position="1035"/>
    </location>
</feature>
<comment type="caution">
    <text evidence="5">The sequence shown here is derived from an EMBL/GenBank/DDBJ whole genome shotgun (WGS) entry which is preliminary data.</text>
</comment>
<dbReference type="InterPro" id="IPR036322">
    <property type="entry name" value="WD40_repeat_dom_sf"/>
</dbReference>
<dbReference type="InterPro" id="IPR056884">
    <property type="entry name" value="NPHP3-like_N"/>
</dbReference>
<evidence type="ECO:0000256" key="3">
    <source>
        <dbReference type="PROSITE-ProRule" id="PRU00221"/>
    </source>
</evidence>
<feature type="repeat" description="WD" evidence="3">
    <location>
        <begin position="1224"/>
        <end position="1265"/>
    </location>
</feature>
<dbReference type="Gene3D" id="3.40.50.300">
    <property type="entry name" value="P-loop containing nucleotide triphosphate hydrolases"/>
    <property type="match status" value="1"/>
</dbReference>
<name>A0ABR0S7M9_9HYPO</name>
<dbReference type="PROSITE" id="PS50294">
    <property type="entry name" value="WD_REPEATS_REGION"/>
    <property type="match status" value="3"/>
</dbReference>
<dbReference type="Proteomes" id="UP001338125">
    <property type="component" value="Unassembled WGS sequence"/>
</dbReference>
<feature type="repeat" description="WD" evidence="3">
    <location>
        <begin position="1036"/>
        <end position="1068"/>
    </location>
</feature>
<dbReference type="InterPro" id="IPR020472">
    <property type="entry name" value="WD40_PAC1"/>
</dbReference>
<dbReference type="EMBL" id="JAVFKD010000016">
    <property type="protein sequence ID" value="KAK5988173.1"/>
    <property type="molecule type" value="Genomic_DNA"/>
</dbReference>
<dbReference type="SUPFAM" id="SSF50978">
    <property type="entry name" value="WD40 repeat-like"/>
    <property type="match status" value="1"/>
</dbReference>
<feature type="repeat" description="WD" evidence="3">
    <location>
        <begin position="884"/>
        <end position="912"/>
    </location>
</feature>
<dbReference type="InterPro" id="IPR019775">
    <property type="entry name" value="WD40_repeat_CS"/>
</dbReference>
<evidence type="ECO:0000313" key="5">
    <source>
        <dbReference type="EMBL" id="KAK5988173.1"/>
    </source>
</evidence>
<evidence type="ECO:0000259" key="4">
    <source>
        <dbReference type="PROSITE" id="PS50837"/>
    </source>
</evidence>
<evidence type="ECO:0000313" key="6">
    <source>
        <dbReference type="Proteomes" id="UP001338125"/>
    </source>
</evidence>
<dbReference type="InterPro" id="IPR001680">
    <property type="entry name" value="WD40_rpt"/>
</dbReference>
<dbReference type="PROSITE" id="PS00678">
    <property type="entry name" value="WD_REPEATS_1"/>
    <property type="match status" value="1"/>
</dbReference>
<dbReference type="SUPFAM" id="SSF52540">
    <property type="entry name" value="P-loop containing nucleoside triphosphate hydrolases"/>
    <property type="match status" value="1"/>
</dbReference>
<protein>
    <submittedName>
        <fullName evidence="5">Vegetative incompatibility protein HET-E-1</fullName>
    </submittedName>
</protein>